<evidence type="ECO:0000313" key="1">
    <source>
        <dbReference type="EMBL" id="ONK76689.1"/>
    </source>
</evidence>
<protein>
    <submittedName>
        <fullName evidence="1">Uncharacterized protein</fullName>
    </submittedName>
</protein>
<dbReference type="PANTHER" id="PTHR33477">
    <property type="entry name" value="P-LOOP NTPASE DOMAIN-CONTAINING PROTEIN LPA1 HOMOLOG 1"/>
    <property type="match status" value="1"/>
</dbReference>
<dbReference type="Gramene" id="ONK76689">
    <property type="protein sequence ID" value="ONK76689"/>
    <property type="gene ID" value="A4U43_C03F31070"/>
</dbReference>
<accession>A0A5P1FIG3</accession>
<keyword evidence="2" id="KW-1185">Reference proteome</keyword>
<dbReference type="Proteomes" id="UP000243459">
    <property type="component" value="Chromosome 3"/>
</dbReference>
<dbReference type="PANTHER" id="PTHR33477:SF2">
    <property type="entry name" value="2-PHOSPHOGLYCERATE KINASE"/>
    <property type="match status" value="1"/>
</dbReference>
<name>A0A5P1FIG3_ASPOF</name>
<proteinExistence type="predicted"/>
<reference evidence="2" key="1">
    <citation type="journal article" date="2017" name="Nat. Commun.">
        <title>The asparagus genome sheds light on the origin and evolution of a young Y chromosome.</title>
        <authorList>
            <person name="Harkess A."/>
            <person name="Zhou J."/>
            <person name="Xu C."/>
            <person name="Bowers J.E."/>
            <person name="Van der Hulst R."/>
            <person name="Ayyampalayam S."/>
            <person name="Mercati F."/>
            <person name="Riccardi P."/>
            <person name="McKain M.R."/>
            <person name="Kakrana A."/>
            <person name="Tang H."/>
            <person name="Ray J."/>
            <person name="Groenendijk J."/>
            <person name="Arikit S."/>
            <person name="Mathioni S.M."/>
            <person name="Nakano M."/>
            <person name="Shan H."/>
            <person name="Telgmann-Rauber A."/>
            <person name="Kanno A."/>
            <person name="Yue Z."/>
            <person name="Chen H."/>
            <person name="Li W."/>
            <person name="Chen Y."/>
            <person name="Xu X."/>
            <person name="Zhang Y."/>
            <person name="Luo S."/>
            <person name="Chen H."/>
            <person name="Gao J."/>
            <person name="Mao Z."/>
            <person name="Pires J.C."/>
            <person name="Luo M."/>
            <person name="Kudrna D."/>
            <person name="Wing R.A."/>
            <person name="Meyers B.C."/>
            <person name="Yi K."/>
            <person name="Kong H."/>
            <person name="Lavrijsen P."/>
            <person name="Sunseri F."/>
            <person name="Falavigna A."/>
            <person name="Ye Y."/>
            <person name="Leebens-Mack J.H."/>
            <person name="Chen G."/>
        </authorList>
    </citation>
    <scope>NUCLEOTIDE SEQUENCE [LARGE SCALE GENOMIC DNA]</scope>
    <source>
        <strain evidence="2">cv. DH0086</strain>
    </source>
</reference>
<dbReference type="AlphaFoldDB" id="A0A5P1FIG3"/>
<gene>
    <name evidence="1" type="ORF">A4U43_C03F31070</name>
</gene>
<sequence>MAENAQSPMIISLIGDFIEDDSKYVVEGRNTCTGTDQDKLISNLKTIQDYLCSFEAQGLTIVNISATTFPQTLDWLHGYLLQCIEHGVSAATPNIGNPSKVELGSKSE</sequence>
<organism evidence="1 2">
    <name type="scientific">Asparagus officinalis</name>
    <name type="common">Garden asparagus</name>
    <dbReference type="NCBI Taxonomy" id="4686"/>
    <lineage>
        <taxon>Eukaryota</taxon>
        <taxon>Viridiplantae</taxon>
        <taxon>Streptophyta</taxon>
        <taxon>Embryophyta</taxon>
        <taxon>Tracheophyta</taxon>
        <taxon>Spermatophyta</taxon>
        <taxon>Magnoliopsida</taxon>
        <taxon>Liliopsida</taxon>
        <taxon>Asparagales</taxon>
        <taxon>Asparagaceae</taxon>
        <taxon>Asparagoideae</taxon>
        <taxon>Asparagus</taxon>
    </lineage>
</organism>
<evidence type="ECO:0000313" key="2">
    <source>
        <dbReference type="Proteomes" id="UP000243459"/>
    </source>
</evidence>
<dbReference type="EMBL" id="CM007383">
    <property type="protein sequence ID" value="ONK76689.1"/>
    <property type="molecule type" value="Genomic_DNA"/>
</dbReference>